<comment type="similarity">
    <text evidence="3 10">Belongs to the Aux/IAA family.</text>
</comment>
<dbReference type="Pfam" id="PF02309">
    <property type="entry name" value="AUX_IAA"/>
    <property type="match status" value="1"/>
</dbReference>
<keyword evidence="8 10" id="KW-0539">Nucleus</keyword>
<dbReference type="Proteomes" id="UP000504607">
    <property type="component" value="Chromosome 9"/>
</dbReference>
<evidence type="ECO:0000256" key="7">
    <source>
        <dbReference type="ARBA" id="ARBA00023163"/>
    </source>
</evidence>
<evidence type="ECO:0000256" key="11">
    <source>
        <dbReference type="SAM" id="MobiDB-lite"/>
    </source>
</evidence>
<name>A0A6I9RR18_ELAGV</name>
<evidence type="ECO:0000259" key="12">
    <source>
        <dbReference type="PROSITE" id="PS51745"/>
    </source>
</evidence>
<keyword evidence="13" id="KW-1185">Reference proteome</keyword>
<evidence type="ECO:0000256" key="9">
    <source>
        <dbReference type="ARBA" id="ARBA00023294"/>
    </source>
</evidence>
<dbReference type="OrthoDB" id="615826at2759"/>
<evidence type="ECO:0000256" key="10">
    <source>
        <dbReference type="RuleBase" id="RU004549"/>
    </source>
</evidence>
<comment type="subcellular location">
    <subcellularLocation>
        <location evidence="2 10">Nucleus</location>
    </subcellularLocation>
</comment>
<evidence type="ECO:0000256" key="6">
    <source>
        <dbReference type="ARBA" id="ARBA00023015"/>
    </source>
</evidence>
<evidence type="ECO:0000313" key="13">
    <source>
        <dbReference type="Proteomes" id="UP000504607"/>
    </source>
</evidence>
<evidence type="ECO:0000313" key="14">
    <source>
        <dbReference type="RefSeq" id="XP_010930580.1"/>
    </source>
</evidence>
<dbReference type="GO" id="GO:0005634">
    <property type="term" value="C:nucleus"/>
    <property type="evidence" value="ECO:0007669"/>
    <property type="project" value="UniProtKB-SubCell"/>
</dbReference>
<comment type="subunit">
    <text evidence="4 10">Homodimers and heterodimers.</text>
</comment>
<dbReference type="PANTHER" id="PTHR31734:SF120">
    <property type="entry name" value="AUXIN-RESPONSIVE PROTEIN IAA25"/>
    <property type="match status" value="1"/>
</dbReference>
<evidence type="ECO:0000256" key="8">
    <source>
        <dbReference type="ARBA" id="ARBA00023242"/>
    </source>
</evidence>
<keyword evidence="5 10" id="KW-0678">Repressor</keyword>
<proteinExistence type="inferred from homology"/>
<keyword evidence="7 10" id="KW-0804">Transcription</keyword>
<feature type="region of interest" description="Disordered" evidence="11">
    <location>
        <begin position="1"/>
        <end position="81"/>
    </location>
</feature>
<evidence type="ECO:0000256" key="2">
    <source>
        <dbReference type="ARBA" id="ARBA00004123"/>
    </source>
</evidence>
<dbReference type="SUPFAM" id="SSF54277">
    <property type="entry name" value="CAD &amp; PB1 domains"/>
    <property type="match status" value="1"/>
</dbReference>
<sequence>MKATLFESPPSKEKEGWGGGGLHEDRAKERASGLKNHLELRLGISSNDGDGDGSDDTVATTTSDGKSGGGSGPSCLASPPDRLRLRADKTWLPQTHTGFIHPWSLAARQQKAVLEQARHNSNPPPPPSTIPRAIDPPSFPPVVGWPPICAFRRNLVDPQSLKSEMDGEKDVTRVKPMEVEAIIKELEVKPTMFVKVNMEGYFVGRKIDLNAHDSYESLFRALKKMFHNFLSIDDSNNSNGQEQDEVASSDFILIYEDHEGDRMLVGDVPWKLFLTSVKRLYIAYNPNALHKVDGEVARHQN</sequence>
<reference evidence="14" key="1">
    <citation type="submission" date="2025-08" db="UniProtKB">
        <authorList>
            <consortium name="RefSeq"/>
        </authorList>
    </citation>
    <scope>IDENTIFICATION</scope>
</reference>
<evidence type="ECO:0000256" key="4">
    <source>
        <dbReference type="ARBA" id="ARBA00011726"/>
    </source>
</evidence>
<dbReference type="InterPro" id="IPR033389">
    <property type="entry name" value="AUX/IAA_dom"/>
</dbReference>
<feature type="compositionally biased region" description="Low complexity" evidence="11">
    <location>
        <begin position="56"/>
        <end position="65"/>
    </location>
</feature>
<dbReference type="PANTHER" id="PTHR31734">
    <property type="entry name" value="AUXIN-RESPONSIVE PROTEIN IAA17"/>
    <property type="match status" value="1"/>
</dbReference>
<feature type="compositionally biased region" description="Basic and acidic residues" evidence="11">
    <location>
        <begin position="10"/>
        <end position="40"/>
    </location>
</feature>
<protein>
    <recommendedName>
        <fullName evidence="10">Auxin-responsive protein</fullName>
    </recommendedName>
</protein>
<comment type="function">
    <text evidence="1 10">Aux/IAA proteins are short-lived transcriptional factors that function as repressors of early auxin response genes at low auxin concentrations.</text>
</comment>
<dbReference type="InParanoid" id="A0A6I9RR18"/>
<evidence type="ECO:0000256" key="5">
    <source>
        <dbReference type="ARBA" id="ARBA00022491"/>
    </source>
</evidence>
<dbReference type="GO" id="GO:0006355">
    <property type="term" value="P:regulation of DNA-templated transcription"/>
    <property type="evidence" value="ECO:0007669"/>
    <property type="project" value="InterPro"/>
</dbReference>
<dbReference type="Gene3D" id="3.10.20.90">
    <property type="entry name" value="Phosphatidylinositol 3-kinase Catalytic Subunit, Chain A, domain 1"/>
    <property type="match status" value="1"/>
</dbReference>
<evidence type="ECO:0000256" key="1">
    <source>
        <dbReference type="ARBA" id="ARBA00002159"/>
    </source>
</evidence>
<dbReference type="FunCoup" id="A0A6I9RR18">
    <property type="interactions" value="235"/>
</dbReference>
<accession>A0A6I9RR18</accession>
<dbReference type="AlphaFoldDB" id="A0A6I9RR18"/>
<evidence type="ECO:0000256" key="3">
    <source>
        <dbReference type="ARBA" id="ARBA00006728"/>
    </source>
</evidence>
<keyword evidence="6 10" id="KW-0805">Transcription regulation</keyword>
<dbReference type="InterPro" id="IPR053793">
    <property type="entry name" value="PB1-like"/>
</dbReference>
<dbReference type="RefSeq" id="XP_010930580.1">
    <property type="nucleotide sequence ID" value="XM_010932278.3"/>
</dbReference>
<dbReference type="PROSITE" id="PS51745">
    <property type="entry name" value="PB1"/>
    <property type="match status" value="1"/>
</dbReference>
<dbReference type="GO" id="GO:0009734">
    <property type="term" value="P:auxin-activated signaling pathway"/>
    <property type="evidence" value="ECO:0007669"/>
    <property type="project" value="UniProtKB-UniRule"/>
</dbReference>
<keyword evidence="9 10" id="KW-0927">Auxin signaling pathway</keyword>
<dbReference type="InterPro" id="IPR003311">
    <property type="entry name" value="AUX_IAA"/>
</dbReference>
<feature type="domain" description="PB1" evidence="12">
    <location>
        <begin position="191"/>
        <end position="294"/>
    </location>
</feature>
<organism evidence="13 14">
    <name type="scientific">Elaeis guineensis var. tenera</name>
    <name type="common">Oil palm</name>
    <dbReference type="NCBI Taxonomy" id="51953"/>
    <lineage>
        <taxon>Eukaryota</taxon>
        <taxon>Viridiplantae</taxon>
        <taxon>Streptophyta</taxon>
        <taxon>Embryophyta</taxon>
        <taxon>Tracheophyta</taxon>
        <taxon>Spermatophyta</taxon>
        <taxon>Magnoliopsida</taxon>
        <taxon>Liliopsida</taxon>
        <taxon>Arecaceae</taxon>
        <taxon>Arecoideae</taxon>
        <taxon>Cocoseae</taxon>
        <taxon>Elaeidinae</taxon>
        <taxon>Elaeis</taxon>
    </lineage>
</organism>
<gene>
    <name evidence="14" type="primary">LOC105051711</name>
</gene>